<name>A0A1X0XN41_MYCSI</name>
<evidence type="ECO:0000256" key="1">
    <source>
        <dbReference type="SAM" id="MobiDB-lite"/>
    </source>
</evidence>
<organism evidence="2 3">
    <name type="scientific">Mycobacterium simiae</name>
    <name type="common">Mycobacterium habana</name>
    <dbReference type="NCBI Taxonomy" id="1784"/>
    <lineage>
        <taxon>Bacteria</taxon>
        <taxon>Bacillati</taxon>
        <taxon>Actinomycetota</taxon>
        <taxon>Actinomycetes</taxon>
        <taxon>Mycobacteriales</taxon>
        <taxon>Mycobacteriaceae</taxon>
        <taxon>Mycobacterium</taxon>
        <taxon>Mycobacterium simiae complex</taxon>
    </lineage>
</organism>
<dbReference type="EMBL" id="MZZM01000034">
    <property type="protein sequence ID" value="ORJ54305.1"/>
    <property type="molecule type" value="Genomic_DNA"/>
</dbReference>
<keyword evidence="3" id="KW-1185">Reference proteome</keyword>
<dbReference type="Proteomes" id="UP000193040">
    <property type="component" value="Unassembled WGS sequence"/>
</dbReference>
<proteinExistence type="predicted"/>
<dbReference type="STRING" id="1784.VC42_27495"/>
<comment type="caution">
    <text evidence="2">The sequence shown here is derived from an EMBL/GenBank/DDBJ whole genome shotgun (WGS) entry which is preliminary data.</text>
</comment>
<accession>A0A1X0XN41</accession>
<sequence>MQQPCPLDIEVVVGVPADPPTDCSGGASAQNMNACGTTLFDDTGTQRPGVDPPEDPTVTTVPNGRTSQHDRIGTDVG</sequence>
<feature type="region of interest" description="Disordered" evidence="1">
    <location>
        <begin position="39"/>
        <end position="77"/>
    </location>
</feature>
<protein>
    <submittedName>
        <fullName evidence="2">Uncharacterized protein</fullName>
    </submittedName>
</protein>
<dbReference type="AlphaFoldDB" id="A0A1X0XN41"/>
<gene>
    <name evidence="2" type="ORF">B5M45_27070</name>
</gene>
<feature type="compositionally biased region" description="Basic and acidic residues" evidence="1">
    <location>
        <begin position="67"/>
        <end position="77"/>
    </location>
</feature>
<evidence type="ECO:0000313" key="3">
    <source>
        <dbReference type="Proteomes" id="UP000193040"/>
    </source>
</evidence>
<reference evidence="2 3" key="1">
    <citation type="submission" date="2017-03" db="EMBL/GenBank/DDBJ databases">
        <title>Genomic insights into Mycobacterium simiae human colonization.</title>
        <authorList>
            <person name="Steffani J.L."/>
            <person name="Brunck M.E."/>
            <person name="Cruz E."/>
            <person name="Montiel R."/>
            <person name="Barona F."/>
        </authorList>
    </citation>
    <scope>NUCLEOTIDE SEQUENCE [LARGE SCALE GENOMIC DNA]</scope>
    <source>
        <strain evidence="2 3">MsiGto</strain>
    </source>
</reference>
<evidence type="ECO:0000313" key="2">
    <source>
        <dbReference type="EMBL" id="ORJ54305.1"/>
    </source>
</evidence>